<organism evidence="2 3">
    <name type="scientific">candidate division TA06 bacterium DG_26</name>
    <dbReference type="NCBI Taxonomy" id="1703771"/>
    <lineage>
        <taxon>Bacteria</taxon>
        <taxon>Bacteria division TA06</taxon>
    </lineage>
</organism>
<feature type="chain" id="PRO_5006639500" description="Outer membrane protein beta-barrel domain-containing protein" evidence="1">
    <location>
        <begin position="20"/>
        <end position="169"/>
    </location>
</feature>
<feature type="signal peptide" evidence="1">
    <location>
        <begin position="1"/>
        <end position="19"/>
    </location>
</feature>
<sequence>MRRILLFASCLLLPTLTTASYHGGVRIGYLFPLSTSYDNSEKMLTLEGSAIYDGGSFIVQILHGQSWSETCTEYRMVEFSFIKPLSCNEISPYLGSGIAIHRIATSSESNDGFGFSVNTGIIALRRQDVRVVLEVKYASALVPIGSRESQQAITLTLGVSYKAGGLLHF</sequence>
<keyword evidence="1" id="KW-0732">Signal</keyword>
<comment type="caution">
    <text evidence="2">The sequence shown here is derived from an EMBL/GenBank/DDBJ whole genome shotgun (WGS) entry which is preliminary data.</text>
</comment>
<name>A0A0S7WHS9_UNCT6</name>
<gene>
    <name evidence="2" type="ORF">AMJ40_04870</name>
</gene>
<evidence type="ECO:0000313" key="3">
    <source>
        <dbReference type="Proteomes" id="UP000051124"/>
    </source>
</evidence>
<evidence type="ECO:0000256" key="1">
    <source>
        <dbReference type="SAM" id="SignalP"/>
    </source>
</evidence>
<proteinExistence type="predicted"/>
<dbReference type="AlphaFoldDB" id="A0A0S7WHS9"/>
<evidence type="ECO:0008006" key="4">
    <source>
        <dbReference type="Google" id="ProtNLM"/>
    </source>
</evidence>
<dbReference type="EMBL" id="LIZT01000044">
    <property type="protein sequence ID" value="KPJ49748.1"/>
    <property type="molecule type" value="Genomic_DNA"/>
</dbReference>
<accession>A0A0S7WHS9</accession>
<dbReference type="Proteomes" id="UP000051124">
    <property type="component" value="Unassembled WGS sequence"/>
</dbReference>
<protein>
    <recommendedName>
        <fullName evidence="4">Outer membrane protein beta-barrel domain-containing protein</fullName>
    </recommendedName>
</protein>
<reference evidence="2 3" key="1">
    <citation type="journal article" date="2015" name="Microbiome">
        <title>Genomic resolution of linkages in carbon, nitrogen, and sulfur cycling among widespread estuary sediment bacteria.</title>
        <authorList>
            <person name="Baker B.J."/>
            <person name="Lazar C.S."/>
            <person name="Teske A.P."/>
            <person name="Dick G.J."/>
        </authorList>
    </citation>
    <scope>NUCLEOTIDE SEQUENCE [LARGE SCALE GENOMIC DNA]</scope>
    <source>
        <strain evidence="2">DG_26</strain>
    </source>
</reference>
<evidence type="ECO:0000313" key="2">
    <source>
        <dbReference type="EMBL" id="KPJ49748.1"/>
    </source>
</evidence>